<dbReference type="PRINTS" id="PR00463">
    <property type="entry name" value="EP450I"/>
</dbReference>
<evidence type="ECO:0000256" key="4">
    <source>
        <dbReference type="ARBA" id="ARBA00010617"/>
    </source>
</evidence>
<evidence type="ECO:0000256" key="6">
    <source>
        <dbReference type="ARBA" id="ARBA00022692"/>
    </source>
</evidence>
<dbReference type="GO" id="GO:0004497">
    <property type="term" value="F:monooxygenase activity"/>
    <property type="evidence" value="ECO:0007669"/>
    <property type="project" value="UniProtKB-KW"/>
</dbReference>
<dbReference type="PANTHER" id="PTHR46300">
    <property type="entry name" value="P450, PUTATIVE (EUROFUNG)-RELATED-RELATED"/>
    <property type="match status" value="1"/>
</dbReference>
<dbReference type="InterPro" id="IPR036396">
    <property type="entry name" value="Cyt_P450_sf"/>
</dbReference>
<evidence type="ECO:0000256" key="7">
    <source>
        <dbReference type="ARBA" id="ARBA00022723"/>
    </source>
</evidence>
<comment type="subcellular location">
    <subcellularLocation>
        <location evidence="2">Membrane</location>
    </subcellularLocation>
</comment>
<reference evidence="15 16" key="1">
    <citation type="submission" date="2019-02" db="EMBL/GenBank/DDBJ databases">
        <title>Genome sequencing of the rare red list fungi Bondarzewia mesenterica.</title>
        <authorList>
            <person name="Buettner E."/>
            <person name="Kellner H."/>
        </authorList>
    </citation>
    <scope>NUCLEOTIDE SEQUENCE [LARGE SCALE GENOMIC DNA]</scope>
    <source>
        <strain evidence="15 16">DSM 108281</strain>
    </source>
</reference>
<evidence type="ECO:0000256" key="12">
    <source>
        <dbReference type="ARBA" id="ARBA00023136"/>
    </source>
</evidence>
<dbReference type="GO" id="GO:0005506">
    <property type="term" value="F:iron ion binding"/>
    <property type="evidence" value="ECO:0007669"/>
    <property type="project" value="InterPro"/>
</dbReference>
<evidence type="ECO:0000256" key="8">
    <source>
        <dbReference type="ARBA" id="ARBA00022989"/>
    </source>
</evidence>
<protein>
    <recommendedName>
        <fullName evidence="17">Cytochrome P450</fullName>
    </recommendedName>
</protein>
<evidence type="ECO:0000256" key="5">
    <source>
        <dbReference type="ARBA" id="ARBA00022617"/>
    </source>
</evidence>
<dbReference type="AlphaFoldDB" id="A0A4V3XEW6"/>
<evidence type="ECO:0000256" key="9">
    <source>
        <dbReference type="ARBA" id="ARBA00023002"/>
    </source>
</evidence>
<dbReference type="InterPro" id="IPR001128">
    <property type="entry name" value="Cyt_P450"/>
</dbReference>
<keyword evidence="12" id="KW-0472">Membrane</keyword>
<feature type="binding site" description="axial binding residue" evidence="13">
    <location>
        <position position="446"/>
    </location>
    <ligand>
        <name>heme</name>
        <dbReference type="ChEBI" id="CHEBI:30413"/>
    </ligand>
    <ligandPart>
        <name>Fe</name>
        <dbReference type="ChEBI" id="CHEBI:18248"/>
    </ligandPart>
</feature>
<dbReference type="PROSITE" id="PS00086">
    <property type="entry name" value="CYTOCHROME_P450"/>
    <property type="match status" value="1"/>
</dbReference>
<dbReference type="InterPro" id="IPR017972">
    <property type="entry name" value="Cyt_P450_CS"/>
</dbReference>
<keyword evidence="7 13" id="KW-0479">Metal-binding</keyword>
<comment type="similarity">
    <text evidence="4 14">Belongs to the cytochrome P450 family.</text>
</comment>
<organism evidence="15 16">
    <name type="scientific">Bondarzewia mesenterica</name>
    <dbReference type="NCBI Taxonomy" id="1095465"/>
    <lineage>
        <taxon>Eukaryota</taxon>
        <taxon>Fungi</taxon>
        <taxon>Dikarya</taxon>
        <taxon>Basidiomycota</taxon>
        <taxon>Agaricomycotina</taxon>
        <taxon>Agaricomycetes</taxon>
        <taxon>Russulales</taxon>
        <taxon>Bondarzewiaceae</taxon>
        <taxon>Bondarzewia</taxon>
    </lineage>
</organism>
<name>A0A4V3XEW6_9AGAM</name>
<keyword evidence="16" id="KW-1185">Reference proteome</keyword>
<evidence type="ECO:0000256" key="11">
    <source>
        <dbReference type="ARBA" id="ARBA00023033"/>
    </source>
</evidence>
<dbReference type="Pfam" id="PF00067">
    <property type="entry name" value="p450"/>
    <property type="match status" value="1"/>
</dbReference>
<evidence type="ECO:0000256" key="3">
    <source>
        <dbReference type="ARBA" id="ARBA00005179"/>
    </source>
</evidence>
<evidence type="ECO:0000313" key="16">
    <source>
        <dbReference type="Proteomes" id="UP000310158"/>
    </source>
</evidence>
<dbReference type="Proteomes" id="UP000310158">
    <property type="component" value="Unassembled WGS sequence"/>
</dbReference>
<evidence type="ECO:0008006" key="17">
    <source>
        <dbReference type="Google" id="ProtNLM"/>
    </source>
</evidence>
<comment type="caution">
    <text evidence="15">The sequence shown here is derived from an EMBL/GenBank/DDBJ whole genome shotgun (WGS) entry which is preliminary data.</text>
</comment>
<dbReference type="Gene3D" id="1.10.630.10">
    <property type="entry name" value="Cytochrome P450"/>
    <property type="match status" value="1"/>
</dbReference>
<proteinExistence type="inferred from homology"/>
<keyword evidence="5 13" id="KW-0349">Heme</keyword>
<evidence type="ECO:0000256" key="1">
    <source>
        <dbReference type="ARBA" id="ARBA00001971"/>
    </source>
</evidence>
<dbReference type="InterPro" id="IPR002401">
    <property type="entry name" value="Cyt_P450_E_grp-I"/>
</dbReference>
<dbReference type="GO" id="GO:0020037">
    <property type="term" value="F:heme binding"/>
    <property type="evidence" value="ECO:0007669"/>
    <property type="project" value="InterPro"/>
</dbReference>
<dbReference type="CDD" id="cd11065">
    <property type="entry name" value="CYP64-like"/>
    <property type="match status" value="1"/>
</dbReference>
<evidence type="ECO:0000256" key="10">
    <source>
        <dbReference type="ARBA" id="ARBA00023004"/>
    </source>
</evidence>
<keyword evidence="9 14" id="KW-0560">Oxidoreductase</keyword>
<sequence length="522" mass="58385">MPSDAAILSGLAAAAVVSSLFVRWRNSRSLPVPPGPKPLPFVGNIRDLDPRELWVSSAKWAQQYGDIVYTHLFGKGIIFLNSIEVVNDLMDKRAALYSDKPNLIMVNELVGAGNMVVFTNYGDRARRQRRLMSHTLSAHHVPRQYEAVELEARGMIGRFIEGGDAFHHLRRYSVGVILRIVYGIEMRDDDGSLRFLQVEEETADALSNEIMAGGGVWAVDMMPWLRHLPSWLPGAGFKRKAAEWKKGFDELREGPWEALKANISAGKAPPSFCYELLTQPGKTITEQDQIDIKDTANSMYSASMDTSLTIMSHFLLAMMDHPEVVKKAQAELDSLLGPGPGRMPTLLDKPKLPYVTAVFEETLRYAVPVPLALPHCLLEDDEYNGMHLPKGSIIFPNIWNLVRDERVYPDAHTFDPERFVEKGDGTYSTKQRDPRQYVFGFGRRRCPGSHLGEASVWFLVASMLATLDIKKPLDENGNVIEPHIEFTNSIFRTPSEFKVSVTPRPKAKTALQNSAPVKVASV</sequence>
<dbReference type="GO" id="GO:0016020">
    <property type="term" value="C:membrane"/>
    <property type="evidence" value="ECO:0007669"/>
    <property type="project" value="UniProtKB-SubCell"/>
</dbReference>
<dbReference type="OrthoDB" id="2789670at2759"/>
<evidence type="ECO:0000256" key="2">
    <source>
        <dbReference type="ARBA" id="ARBA00004370"/>
    </source>
</evidence>
<keyword evidence="8" id="KW-1133">Transmembrane helix</keyword>
<dbReference type="InterPro" id="IPR050364">
    <property type="entry name" value="Cytochrome_P450_fung"/>
</dbReference>
<keyword evidence="10 13" id="KW-0408">Iron</keyword>
<dbReference type="PANTHER" id="PTHR46300:SF2">
    <property type="entry name" value="CYTOCHROME P450 MONOOXYGENASE ALNH-RELATED"/>
    <property type="match status" value="1"/>
</dbReference>
<keyword evidence="11 14" id="KW-0503">Monooxygenase</keyword>
<keyword evidence="6" id="KW-0812">Transmembrane</keyword>
<dbReference type="SUPFAM" id="SSF48264">
    <property type="entry name" value="Cytochrome P450"/>
    <property type="match status" value="1"/>
</dbReference>
<dbReference type="EMBL" id="SGPL01000221">
    <property type="protein sequence ID" value="THH15233.1"/>
    <property type="molecule type" value="Genomic_DNA"/>
</dbReference>
<accession>A0A4V3XEW6</accession>
<gene>
    <name evidence="15" type="ORF">EW146_g5213</name>
</gene>
<comment type="pathway">
    <text evidence="3">Secondary metabolite biosynthesis.</text>
</comment>
<evidence type="ECO:0000256" key="14">
    <source>
        <dbReference type="RuleBase" id="RU000461"/>
    </source>
</evidence>
<evidence type="ECO:0000313" key="15">
    <source>
        <dbReference type="EMBL" id="THH15233.1"/>
    </source>
</evidence>
<comment type="cofactor">
    <cofactor evidence="1 13">
        <name>heme</name>
        <dbReference type="ChEBI" id="CHEBI:30413"/>
    </cofactor>
</comment>
<dbReference type="GO" id="GO:0016705">
    <property type="term" value="F:oxidoreductase activity, acting on paired donors, with incorporation or reduction of molecular oxygen"/>
    <property type="evidence" value="ECO:0007669"/>
    <property type="project" value="InterPro"/>
</dbReference>
<evidence type="ECO:0000256" key="13">
    <source>
        <dbReference type="PIRSR" id="PIRSR602401-1"/>
    </source>
</evidence>